<evidence type="ECO:0000313" key="3">
    <source>
        <dbReference type="Proteomes" id="UP000658382"/>
    </source>
</evidence>
<comment type="caution">
    <text evidence="2">The sequence shown here is derived from an EMBL/GenBank/DDBJ whole genome shotgun (WGS) entry which is preliminary data.</text>
</comment>
<feature type="region of interest" description="Disordered" evidence="1">
    <location>
        <begin position="171"/>
        <end position="192"/>
    </location>
</feature>
<dbReference type="InterPro" id="IPR011855">
    <property type="entry name" value="Phgtail_TP901_1"/>
</dbReference>
<dbReference type="Proteomes" id="UP000658382">
    <property type="component" value="Unassembled WGS sequence"/>
</dbReference>
<name>A0A917UUD3_9BACI</name>
<reference evidence="2" key="2">
    <citation type="submission" date="2020-09" db="EMBL/GenBank/DDBJ databases">
        <authorList>
            <person name="Sun Q."/>
            <person name="Ohkuma M."/>
        </authorList>
    </citation>
    <scope>NUCLEOTIDE SEQUENCE</scope>
    <source>
        <strain evidence="2">JCM 12580</strain>
    </source>
</reference>
<dbReference type="Pfam" id="PF06199">
    <property type="entry name" value="Phage_tail_2"/>
    <property type="match status" value="1"/>
</dbReference>
<dbReference type="InterPro" id="IPR022345">
    <property type="entry name" value="Phage_69_Orf23_MTP"/>
</dbReference>
<organism evidence="2 3">
    <name type="scientific">Lentibacillus kapialis</name>
    <dbReference type="NCBI Taxonomy" id="340214"/>
    <lineage>
        <taxon>Bacteria</taxon>
        <taxon>Bacillati</taxon>
        <taxon>Bacillota</taxon>
        <taxon>Bacilli</taxon>
        <taxon>Bacillales</taxon>
        <taxon>Bacillaceae</taxon>
        <taxon>Lentibacillus</taxon>
    </lineage>
</organism>
<evidence type="ECO:0000256" key="1">
    <source>
        <dbReference type="SAM" id="MobiDB-lite"/>
    </source>
</evidence>
<dbReference type="AlphaFoldDB" id="A0A917UUD3"/>
<evidence type="ECO:0000313" key="2">
    <source>
        <dbReference type="EMBL" id="GGJ85963.1"/>
    </source>
</evidence>
<evidence type="ECO:0008006" key="4">
    <source>
        <dbReference type="Google" id="ProtNLM"/>
    </source>
</evidence>
<sequence length="192" mass="20903">MPEIANGVHKVLYFRKLGEAAQAAKLVFQTEHSKAASRDRESTPTKDGNVQGSAALEDEISITALQSTDDPTFEMLDDSIYGTDEEPDGYPVEMWEVDLSDKEDSGSGDPTFGAEYRQGYVTEWETTDGSEDNPEISGTFLAYGRRQKGRVTLPEGDLETLSYVFHDVLESDPADDGLADGDTSTTTTTTVA</sequence>
<accession>A0A917UUD3</accession>
<dbReference type="PRINTS" id="PR01997">
    <property type="entry name" value="MTP2FAMILY"/>
</dbReference>
<proteinExistence type="predicted"/>
<keyword evidence="3" id="KW-1185">Reference proteome</keyword>
<dbReference type="NCBIfam" id="TIGR02126">
    <property type="entry name" value="phgtail_TP901_1"/>
    <property type="match status" value="1"/>
</dbReference>
<feature type="compositionally biased region" description="Low complexity" evidence="1">
    <location>
        <begin position="183"/>
        <end position="192"/>
    </location>
</feature>
<dbReference type="EMBL" id="BMNQ01000004">
    <property type="protein sequence ID" value="GGJ85963.1"/>
    <property type="molecule type" value="Genomic_DNA"/>
</dbReference>
<dbReference type="PRINTS" id="PR01998">
    <property type="entry name" value="MTP2STAPHYLO"/>
</dbReference>
<gene>
    <name evidence="2" type="ORF">GCM10007063_05550</name>
</gene>
<feature type="region of interest" description="Disordered" evidence="1">
    <location>
        <begin position="30"/>
        <end position="58"/>
    </location>
</feature>
<feature type="compositionally biased region" description="Basic and acidic residues" evidence="1">
    <location>
        <begin position="31"/>
        <end position="44"/>
    </location>
</feature>
<protein>
    <recommendedName>
        <fullName evidence="4">Phage major tail protein, TP901-1 family</fullName>
    </recommendedName>
</protein>
<reference evidence="2" key="1">
    <citation type="journal article" date="2014" name="Int. J. Syst. Evol. Microbiol.">
        <title>Complete genome sequence of Corynebacterium casei LMG S-19264T (=DSM 44701T), isolated from a smear-ripened cheese.</title>
        <authorList>
            <consortium name="US DOE Joint Genome Institute (JGI-PGF)"/>
            <person name="Walter F."/>
            <person name="Albersmeier A."/>
            <person name="Kalinowski J."/>
            <person name="Ruckert C."/>
        </authorList>
    </citation>
    <scope>NUCLEOTIDE SEQUENCE</scope>
    <source>
        <strain evidence="2">JCM 12580</strain>
    </source>
</reference>
<dbReference type="RefSeq" id="WP_188631543.1">
    <property type="nucleotide sequence ID" value="NZ_BMNQ01000004.1"/>
</dbReference>